<feature type="transmembrane region" description="Helical" evidence="1">
    <location>
        <begin position="72"/>
        <end position="89"/>
    </location>
</feature>
<keyword evidence="1" id="KW-0812">Transmembrane</keyword>
<accession>A0A843Y8V7</accession>
<keyword evidence="1" id="KW-0472">Membrane</keyword>
<sequence>MKHSVSQWRATYACDLAIFDHDDLTFFRIYLMTKTIFARICAVSLALSCVGMAMWWFDHYDWDQGVRFAQRSNNFLVLLFTALLPVACFPTDKFTTGFQKWAARESAWQFRLLFAWQITMTVVVFHWLAAIPVWVVLGLFTPFVAAFIFPGFAYDDASSVSEVPSDAPETGSGGGSLDKAHIAQRYRTEQWIGSVFLIAFVIVSFVSVSFYIRISRPALWTDVVWMIGLCSISVAASRDWYKWILAPVIDAARRFKCTALLKYTLLVGWMLFFPTAKDTLPYWITKYGGYDVVDTVEVKSRKWFPDRPFCKGELEIRGREVYDYELCFEKSSDFAGLEVGAKATATERRSSSGRYVSEIRVMK</sequence>
<evidence type="ECO:0000313" key="2">
    <source>
        <dbReference type="EMBL" id="MQQ07660.1"/>
    </source>
</evidence>
<feature type="transmembrane region" description="Helical" evidence="1">
    <location>
        <begin position="110"/>
        <end position="128"/>
    </location>
</feature>
<dbReference type="AlphaFoldDB" id="A0A843Y8V7"/>
<dbReference type="RefSeq" id="WP_153214588.1">
    <property type="nucleotide sequence ID" value="NZ_WIBF01000002.1"/>
</dbReference>
<reference evidence="2 3" key="1">
    <citation type="submission" date="2019-10" db="EMBL/GenBank/DDBJ databases">
        <title>Epibacterium sp. nov., isolated from seawater.</title>
        <authorList>
            <person name="Zhang X."/>
            <person name="Li N."/>
        </authorList>
    </citation>
    <scope>NUCLEOTIDE SEQUENCE [LARGE SCALE GENOMIC DNA]</scope>
    <source>
        <strain evidence="2 3">SM1979</strain>
    </source>
</reference>
<feature type="transmembrane region" description="Helical" evidence="1">
    <location>
        <begin position="36"/>
        <end position="57"/>
    </location>
</feature>
<name>A0A843Y8V7_9RHOB</name>
<feature type="transmembrane region" description="Helical" evidence="1">
    <location>
        <begin position="191"/>
        <end position="212"/>
    </location>
</feature>
<organism evidence="2 3">
    <name type="scientific">Tritonibacter litoralis</name>
    <dbReference type="NCBI Taxonomy" id="2662264"/>
    <lineage>
        <taxon>Bacteria</taxon>
        <taxon>Pseudomonadati</taxon>
        <taxon>Pseudomonadota</taxon>
        <taxon>Alphaproteobacteria</taxon>
        <taxon>Rhodobacterales</taxon>
        <taxon>Paracoccaceae</taxon>
        <taxon>Tritonibacter</taxon>
    </lineage>
</organism>
<gene>
    <name evidence="2" type="ORF">GFB49_04255</name>
</gene>
<protein>
    <submittedName>
        <fullName evidence="2">Uncharacterized protein</fullName>
    </submittedName>
</protein>
<feature type="transmembrane region" description="Helical" evidence="1">
    <location>
        <begin position="257"/>
        <end position="276"/>
    </location>
</feature>
<dbReference type="EMBL" id="WIBF01000002">
    <property type="protein sequence ID" value="MQQ07660.1"/>
    <property type="molecule type" value="Genomic_DNA"/>
</dbReference>
<keyword evidence="3" id="KW-1185">Reference proteome</keyword>
<proteinExistence type="predicted"/>
<feature type="transmembrane region" description="Helical" evidence="1">
    <location>
        <begin position="218"/>
        <end position="236"/>
    </location>
</feature>
<keyword evidence="1" id="KW-1133">Transmembrane helix</keyword>
<evidence type="ECO:0000313" key="3">
    <source>
        <dbReference type="Proteomes" id="UP000444174"/>
    </source>
</evidence>
<comment type="caution">
    <text evidence="2">The sequence shown here is derived from an EMBL/GenBank/DDBJ whole genome shotgun (WGS) entry which is preliminary data.</text>
</comment>
<evidence type="ECO:0000256" key="1">
    <source>
        <dbReference type="SAM" id="Phobius"/>
    </source>
</evidence>
<dbReference type="Proteomes" id="UP000444174">
    <property type="component" value="Unassembled WGS sequence"/>
</dbReference>
<feature type="transmembrane region" description="Helical" evidence="1">
    <location>
        <begin position="134"/>
        <end position="154"/>
    </location>
</feature>